<evidence type="ECO:0000256" key="11">
    <source>
        <dbReference type="ARBA" id="ARBA00048988"/>
    </source>
</evidence>
<dbReference type="InterPro" id="IPR014001">
    <property type="entry name" value="Helicase_ATP-bd"/>
</dbReference>
<feature type="binding site" evidence="12">
    <location>
        <position position="534"/>
    </location>
    <ligand>
        <name>Zn(2+)</name>
        <dbReference type="ChEBI" id="CHEBI:29105"/>
        <label>1</label>
    </ligand>
</feature>
<dbReference type="GO" id="GO:0006302">
    <property type="term" value="P:double-strand break repair"/>
    <property type="evidence" value="ECO:0007669"/>
    <property type="project" value="InterPro"/>
</dbReference>
<sequence>MEERKTYFVDVILPVPINNAFTYRVPFEMNGHIKTGVRVVVPFGRSKLQTGIIIKIHEIVPEGYQSKYVEAVLDETPIITGKQFKLWNWISEYYMSPLGDVMNAALPSNFKLGSETKVLLHPEFEMNLDLLTDKEYQVYEALEIQKELDLKEISDILGIKTIQPVIKALIEKRVVITQEDLKQKYTPKTQLFVELSEDYQSDEQLKAIIEVFSEDKRKKKQLEVLLTYIQLGGFKQGVSKPILRADMIEQGVSASSINTLDKDDILKIRRIEISRLESKEDADKEFMELSSEQQRALNEIRESFTSKDVTLLHGVTGSGKTEIYVELIQEQLDQGKQVLFLLPEIALTTQLIQRLQRYFGDKVGVYHSKFNQNERVEIWNSLLHNDTSKFQIVLGARSAVFLPFRSLGLIIVDEEHESSFKQYDPSPRYNGRDTAIVLRAFHEAKVLLGSATPALETYFNAEEGKYGLVKLDKRFGDLQMPEIFTANIKKEKLQKTMQSDFSGFLVEHMKTALENKEQIILFQNRRGYNPVWACEVCGWNPHCKNCDVSLTYHKNSNILKCHYCSYFTPPVGACPKCQSNRLKMIGFGTEKIEDELSIILPGVRVQRLDLDTTRQKNSYENILRDFDDRKIDILVGTQMVTKGLDFDNVSLVGILDADMMLNRPDFRAFERSYQLMSQVAGRSGRKKKRGTVIIQTYDPDHWIIQHVINHDYMGLYKNELIERKNYFYPPFYKMINLTLKHKDPNKLDMMAADLADRMKQVFGSRVLGPEFPVVKRIQNSYLKVIRLKVERDASNKKVKKILQKKIDEFYSLAHNKSVRLVIDVDPI</sequence>
<evidence type="ECO:0000256" key="8">
    <source>
        <dbReference type="ARBA" id="ARBA00022840"/>
    </source>
</evidence>
<dbReference type="PANTHER" id="PTHR30580:SF0">
    <property type="entry name" value="PRIMOSOMAL PROTEIN N"/>
    <property type="match status" value="1"/>
</dbReference>
<evidence type="ECO:0000313" key="16">
    <source>
        <dbReference type="Proteomes" id="UP000245370"/>
    </source>
</evidence>
<dbReference type="OrthoDB" id="9759544at2"/>
<dbReference type="Pfam" id="PF17764">
    <property type="entry name" value="PriA_3primeBD"/>
    <property type="match status" value="1"/>
</dbReference>
<dbReference type="Gene3D" id="3.40.50.300">
    <property type="entry name" value="P-loop containing nucleotide triphosphate hydrolases"/>
    <property type="match status" value="2"/>
</dbReference>
<evidence type="ECO:0000256" key="2">
    <source>
        <dbReference type="ARBA" id="ARBA00022705"/>
    </source>
</evidence>
<dbReference type="SMART" id="SM00487">
    <property type="entry name" value="DEXDc"/>
    <property type="match status" value="1"/>
</dbReference>
<dbReference type="InterPro" id="IPR041222">
    <property type="entry name" value="PriA_3primeBD"/>
</dbReference>
<comment type="catalytic activity">
    <reaction evidence="11 12">
        <text>ATP + H2O = ADP + phosphate + H(+)</text>
        <dbReference type="Rhea" id="RHEA:13065"/>
        <dbReference type="ChEBI" id="CHEBI:15377"/>
        <dbReference type="ChEBI" id="CHEBI:15378"/>
        <dbReference type="ChEBI" id="CHEBI:30616"/>
        <dbReference type="ChEBI" id="CHEBI:43474"/>
        <dbReference type="ChEBI" id="CHEBI:456216"/>
        <dbReference type="EC" id="5.6.2.4"/>
    </reaction>
</comment>
<name>A0A2U2XHF9_9FLAO</name>
<keyword evidence="10 12" id="KW-0413">Isomerase</keyword>
<comment type="similarity">
    <text evidence="12">Belongs to the helicase family. PriA subfamily.</text>
</comment>
<dbReference type="Pfam" id="PF18319">
    <property type="entry name" value="Zn_ribbon_PriA"/>
    <property type="match status" value="1"/>
</dbReference>
<dbReference type="SMART" id="SM00490">
    <property type="entry name" value="HELICc"/>
    <property type="match status" value="1"/>
</dbReference>
<dbReference type="GO" id="GO:0006310">
    <property type="term" value="P:DNA recombination"/>
    <property type="evidence" value="ECO:0007669"/>
    <property type="project" value="InterPro"/>
</dbReference>
<feature type="binding site" evidence="12">
    <location>
        <position position="561"/>
    </location>
    <ligand>
        <name>Zn(2+)</name>
        <dbReference type="ChEBI" id="CHEBI:29105"/>
        <label>2</label>
    </ligand>
</feature>
<keyword evidence="6 12" id="KW-0347">Helicase</keyword>
<keyword evidence="5 12" id="KW-0378">Hydrolase</keyword>
<feature type="binding site" evidence="12">
    <location>
        <position position="546"/>
    </location>
    <ligand>
        <name>Zn(2+)</name>
        <dbReference type="ChEBI" id="CHEBI:29105"/>
        <label>2</label>
    </ligand>
</feature>
<feature type="binding site" evidence="12">
    <location>
        <position position="543"/>
    </location>
    <ligand>
        <name>Zn(2+)</name>
        <dbReference type="ChEBI" id="CHEBI:29105"/>
        <label>2</label>
    </ligand>
</feature>
<dbReference type="EMBL" id="QFRJ01000001">
    <property type="protein sequence ID" value="PWH87232.1"/>
    <property type="molecule type" value="Genomic_DNA"/>
</dbReference>
<evidence type="ECO:0000256" key="6">
    <source>
        <dbReference type="ARBA" id="ARBA00022806"/>
    </source>
</evidence>
<dbReference type="NCBIfam" id="TIGR00595">
    <property type="entry name" value="priA"/>
    <property type="match status" value="1"/>
</dbReference>
<dbReference type="InterPro" id="IPR011545">
    <property type="entry name" value="DEAD/DEAH_box_helicase_dom"/>
</dbReference>
<dbReference type="Proteomes" id="UP000245370">
    <property type="component" value="Unassembled WGS sequence"/>
</dbReference>
<feature type="binding site" evidence="12">
    <location>
        <position position="577"/>
    </location>
    <ligand>
        <name>Zn(2+)</name>
        <dbReference type="ChEBI" id="CHEBI:29105"/>
        <label>1</label>
    </ligand>
</feature>
<evidence type="ECO:0000256" key="5">
    <source>
        <dbReference type="ARBA" id="ARBA00022801"/>
    </source>
</evidence>
<dbReference type="AlphaFoldDB" id="A0A2U2XHF9"/>
<dbReference type="RefSeq" id="WP_109358311.1">
    <property type="nucleotide sequence ID" value="NZ_QFRJ01000001.1"/>
</dbReference>
<dbReference type="GO" id="GO:1990077">
    <property type="term" value="C:primosome complex"/>
    <property type="evidence" value="ECO:0007669"/>
    <property type="project" value="UniProtKB-UniRule"/>
</dbReference>
<dbReference type="SUPFAM" id="SSF52540">
    <property type="entry name" value="P-loop containing nucleoside triphosphate hydrolases"/>
    <property type="match status" value="2"/>
</dbReference>
<dbReference type="InterPro" id="IPR040498">
    <property type="entry name" value="PriA_CRR"/>
</dbReference>
<dbReference type="Gene3D" id="3.40.1440.60">
    <property type="entry name" value="PriA, 3(prime) DNA-binding domain"/>
    <property type="match status" value="1"/>
</dbReference>
<keyword evidence="16" id="KW-1185">Reference proteome</keyword>
<dbReference type="InterPro" id="IPR027417">
    <property type="entry name" value="P-loop_NTPase"/>
</dbReference>
<evidence type="ECO:0000313" key="15">
    <source>
        <dbReference type="EMBL" id="PWH87232.1"/>
    </source>
</evidence>
<dbReference type="PROSITE" id="PS51192">
    <property type="entry name" value="HELICASE_ATP_BIND_1"/>
    <property type="match status" value="1"/>
</dbReference>
<dbReference type="InterPro" id="IPR042115">
    <property type="entry name" value="PriA_3primeBD_sf"/>
</dbReference>
<comment type="caution">
    <text evidence="15">The sequence shown here is derived from an EMBL/GenBank/DDBJ whole genome shotgun (WGS) entry which is preliminary data.</text>
</comment>
<evidence type="ECO:0000256" key="10">
    <source>
        <dbReference type="ARBA" id="ARBA00023235"/>
    </source>
</evidence>
<keyword evidence="8 12" id="KW-0067">ATP-binding</keyword>
<evidence type="ECO:0000256" key="9">
    <source>
        <dbReference type="ARBA" id="ARBA00023125"/>
    </source>
</evidence>
<dbReference type="PROSITE" id="PS51194">
    <property type="entry name" value="HELICASE_CTER"/>
    <property type="match status" value="1"/>
</dbReference>
<evidence type="ECO:0000256" key="3">
    <source>
        <dbReference type="ARBA" id="ARBA00022723"/>
    </source>
</evidence>
<comment type="function">
    <text evidence="12">Initiates the restart of stalled replication forks, which reloads the replicative helicase on sites other than the origin of replication. Recognizes and binds to abandoned replication forks and remodels them to uncover a helicase loading site. Promotes assembly of the primosome at these replication forks.</text>
</comment>
<protein>
    <recommendedName>
        <fullName evidence="12">Replication restart protein PriA</fullName>
    </recommendedName>
    <alternativeName>
        <fullName evidence="12">ATP-dependent DNA helicase PriA</fullName>
        <ecNumber evidence="12">5.6.2.4</ecNumber>
    </alternativeName>
    <alternativeName>
        <fullName evidence="12">DNA 3'-5' helicase PriA</fullName>
    </alternativeName>
</protein>
<accession>A0A2U2XHF9</accession>
<keyword evidence="7 12" id="KW-0862">Zinc</keyword>
<reference evidence="15 16" key="1">
    <citation type="submission" date="2018-05" db="EMBL/GenBank/DDBJ databases">
        <title>Brumimicrobium oceani sp. nov., isolated from coastal sediment.</title>
        <authorList>
            <person name="Kou Y."/>
        </authorList>
    </citation>
    <scope>NUCLEOTIDE SEQUENCE [LARGE SCALE GENOMIC DNA]</scope>
    <source>
        <strain evidence="15 16">C305</strain>
    </source>
</reference>
<comment type="catalytic activity">
    <reaction evidence="12">
        <text>Couples ATP hydrolysis with the unwinding of duplex DNA by translocating in the 3'-5' direction.</text>
        <dbReference type="EC" id="5.6.2.4"/>
    </reaction>
</comment>
<dbReference type="CDD" id="cd18804">
    <property type="entry name" value="SF2_C_priA"/>
    <property type="match status" value="1"/>
</dbReference>
<comment type="subunit">
    <text evidence="12">Component of the replication restart primosome.</text>
</comment>
<evidence type="ECO:0000256" key="12">
    <source>
        <dbReference type="HAMAP-Rule" id="MF_00983"/>
    </source>
</evidence>
<dbReference type="Pfam" id="PF00271">
    <property type="entry name" value="Helicase_C"/>
    <property type="match status" value="1"/>
</dbReference>
<evidence type="ECO:0000259" key="14">
    <source>
        <dbReference type="PROSITE" id="PS51194"/>
    </source>
</evidence>
<keyword evidence="4 12" id="KW-0547">Nucleotide-binding</keyword>
<dbReference type="Pfam" id="PF18074">
    <property type="entry name" value="PriA_C"/>
    <property type="match status" value="1"/>
</dbReference>
<gene>
    <name evidence="12 15" type="primary">priA</name>
    <name evidence="15" type="ORF">DIT68_02915</name>
</gene>
<comment type="cofactor">
    <cofactor evidence="12">
        <name>Zn(2+)</name>
        <dbReference type="ChEBI" id="CHEBI:29105"/>
    </cofactor>
    <text evidence="12">Binds 2 zinc ions per subunit.</text>
</comment>
<evidence type="ECO:0000256" key="1">
    <source>
        <dbReference type="ARBA" id="ARBA00022515"/>
    </source>
</evidence>
<dbReference type="GO" id="GO:0043138">
    <property type="term" value="F:3'-5' DNA helicase activity"/>
    <property type="evidence" value="ECO:0007669"/>
    <property type="project" value="UniProtKB-EC"/>
</dbReference>
<dbReference type="EC" id="5.6.2.4" evidence="12"/>
<keyword evidence="1 12" id="KW-0639">Primosome</keyword>
<dbReference type="GO" id="GO:0006270">
    <property type="term" value="P:DNA replication initiation"/>
    <property type="evidence" value="ECO:0007669"/>
    <property type="project" value="TreeGrafter"/>
</dbReference>
<dbReference type="GO" id="GO:0008270">
    <property type="term" value="F:zinc ion binding"/>
    <property type="evidence" value="ECO:0007669"/>
    <property type="project" value="UniProtKB-UniRule"/>
</dbReference>
<keyword evidence="3 12" id="KW-0479">Metal-binding</keyword>
<evidence type="ECO:0000256" key="4">
    <source>
        <dbReference type="ARBA" id="ARBA00022741"/>
    </source>
</evidence>
<dbReference type="GO" id="GO:0016887">
    <property type="term" value="F:ATP hydrolysis activity"/>
    <property type="evidence" value="ECO:0007669"/>
    <property type="project" value="RHEA"/>
</dbReference>
<dbReference type="FunFam" id="3.40.50.300:FF:000489">
    <property type="entry name" value="Primosome assembly protein PriA"/>
    <property type="match status" value="1"/>
</dbReference>
<proteinExistence type="inferred from homology"/>
<dbReference type="CDD" id="cd17929">
    <property type="entry name" value="DEXHc_priA"/>
    <property type="match status" value="1"/>
</dbReference>
<feature type="domain" description="Helicase ATP-binding" evidence="13">
    <location>
        <begin position="301"/>
        <end position="471"/>
    </location>
</feature>
<dbReference type="InterPro" id="IPR041236">
    <property type="entry name" value="PriA_C"/>
</dbReference>
<dbReference type="HAMAP" id="MF_00983">
    <property type="entry name" value="PriA"/>
    <property type="match status" value="1"/>
</dbReference>
<feature type="binding site" evidence="12">
    <location>
        <position position="564"/>
    </location>
    <ligand>
        <name>Zn(2+)</name>
        <dbReference type="ChEBI" id="CHEBI:29105"/>
        <label>2</label>
    </ligand>
</feature>
<keyword evidence="2 12" id="KW-0235">DNA replication</keyword>
<dbReference type="GO" id="GO:0006269">
    <property type="term" value="P:DNA replication, synthesis of primer"/>
    <property type="evidence" value="ECO:0007669"/>
    <property type="project" value="UniProtKB-KW"/>
</dbReference>
<dbReference type="InterPro" id="IPR001650">
    <property type="entry name" value="Helicase_C-like"/>
</dbReference>
<dbReference type="InterPro" id="IPR005259">
    <property type="entry name" value="PriA"/>
</dbReference>
<dbReference type="GO" id="GO:0005524">
    <property type="term" value="F:ATP binding"/>
    <property type="evidence" value="ECO:0007669"/>
    <property type="project" value="UniProtKB-UniRule"/>
</dbReference>
<dbReference type="FunFam" id="3.40.1440.60:FF:000001">
    <property type="entry name" value="Primosomal protein N"/>
    <property type="match status" value="1"/>
</dbReference>
<feature type="binding site" evidence="12">
    <location>
        <position position="537"/>
    </location>
    <ligand>
        <name>Zn(2+)</name>
        <dbReference type="ChEBI" id="CHEBI:29105"/>
        <label>1</label>
    </ligand>
</feature>
<feature type="binding site" evidence="12">
    <location>
        <position position="574"/>
    </location>
    <ligand>
        <name>Zn(2+)</name>
        <dbReference type="ChEBI" id="CHEBI:29105"/>
        <label>1</label>
    </ligand>
</feature>
<dbReference type="GO" id="GO:0003677">
    <property type="term" value="F:DNA binding"/>
    <property type="evidence" value="ECO:0007669"/>
    <property type="project" value="UniProtKB-UniRule"/>
</dbReference>
<dbReference type="Pfam" id="PF00270">
    <property type="entry name" value="DEAD"/>
    <property type="match status" value="1"/>
</dbReference>
<evidence type="ECO:0000259" key="13">
    <source>
        <dbReference type="PROSITE" id="PS51192"/>
    </source>
</evidence>
<keyword evidence="9 12" id="KW-0238">DNA-binding</keyword>
<reference evidence="15 16" key="2">
    <citation type="submission" date="2018-05" db="EMBL/GenBank/DDBJ databases">
        <authorList>
            <person name="Lanie J.A."/>
            <person name="Ng W.-L."/>
            <person name="Kazmierczak K.M."/>
            <person name="Andrzejewski T.M."/>
            <person name="Davidsen T.M."/>
            <person name="Wayne K.J."/>
            <person name="Tettelin H."/>
            <person name="Glass J.I."/>
            <person name="Rusch D."/>
            <person name="Podicherti R."/>
            <person name="Tsui H.-C.T."/>
            <person name="Winkler M.E."/>
        </authorList>
    </citation>
    <scope>NUCLEOTIDE SEQUENCE [LARGE SCALE GENOMIC DNA]</scope>
    <source>
        <strain evidence="15 16">C305</strain>
    </source>
</reference>
<feature type="domain" description="Helicase C-terminal" evidence="14">
    <location>
        <begin position="545"/>
        <end position="723"/>
    </location>
</feature>
<organism evidence="15 16">
    <name type="scientific">Brumimicrobium oceani</name>
    <dbReference type="NCBI Taxonomy" id="2100725"/>
    <lineage>
        <taxon>Bacteria</taxon>
        <taxon>Pseudomonadati</taxon>
        <taxon>Bacteroidota</taxon>
        <taxon>Flavobacteriia</taxon>
        <taxon>Flavobacteriales</taxon>
        <taxon>Crocinitomicaceae</taxon>
        <taxon>Brumimicrobium</taxon>
    </lineage>
</organism>
<dbReference type="PANTHER" id="PTHR30580">
    <property type="entry name" value="PRIMOSOMAL PROTEIN N"/>
    <property type="match status" value="1"/>
</dbReference>
<evidence type="ECO:0000256" key="7">
    <source>
        <dbReference type="ARBA" id="ARBA00022833"/>
    </source>
</evidence>